<keyword evidence="6" id="KW-1185">Reference proteome</keyword>
<dbReference type="Pfam" id="PF08279">
    <property type="entry name" value="HTH_11"/>
    <property type="match status" value="1"/>
</dbReference>
<keyword evidence="1" id="KW-0805">Transcription regulation</keyword>
<dbReference type="Pfam" id="PF25583">
    <property type="entry name" value="WCX"/>
    <property type="match status" value="1"/>
</dbReference>
<dbReference type="AlphaFoldDB" id="A0A3D9VF03"/>
<dbReference type="InterPro" id="IPR026881">
    <property type="entry name" value="WYL_dom"/>
</dbReference>
<evidence type="ECO:0000256" key="2">
    <source>
        <dbReference type="ARBA" id="ARBA00023125"/>
    </source>
</evidence>
<dbReference type="PROSITE" id="PS00894">
    <property type="entry name" value="HTH_DEOR_1"/>
    <property type="match status" value="1"/>
</dbReference>
<dbReference type="PANTHER" id="PTHR34580:SF3">
    <property type="entry name" value="PROTEIN PAFB"/>
    <property type="match status" value="1"/>
</dbReference>
<dbReference type="SMART" id="SM00420">
    <property type="entry name" value="HTH_DEOR"/>
    <property type="match status" value="1"/>
</dbReference>
<evidence type="ECO:0000259" key="4">
    <source>
        <dbReference type="PROSITE" id="PS51000"/>
    </source>
</evidence>
<dbReference type="PANTHER" id="PTHR34580">
    <property type="match status" value="1"/>
</dbReference>
<dbReference type="EMBL" id="QTUC01000001">
    <property type="protein sequence ID" value="REF37725.1"/>
    <property type="molecule type" value="Genomic_DNA"/>
</dbReference>
<proteinExistence type="predicted"/>
<dbReference type="Gene3D" id="1.10.10.10">
    <property type="entry name" value="Winged helix-like DNA-binding domain superfamily/Winged helix DNA-binding domain"/>
    <property type="match status" value="1"/>
</dbReference>
<dbReference type="InterPro" id="IPR013196">
    <property type="entry name" value="HTH_11"/>
</dbReference>
<keyword evidence="3" id="KW-0804">Transcription</keyword>
<sequence>MSETSARLLKLLSLLQTPREWTGTELAERLGVTTRTIRRDVERLRELGYPVHATRGTAGYRLGAGASLPPLLLDDEEAVAVVVGLRTAAGGSVAGLEEPSLRALTKLEQVLPSRLRYRVTTLHTATVRAGDEPGPRVAAETLMAVAEACRRRERLRFDYTDAHGAETVRTVEPQTLVSFGRRWYLVAFDLDRSEWRTFRVDRLRPRTPTGPRFEPRPLPYDDVATYVARQLSQAAWPYQATVALHESATAVADRVWPGMGAVEAVDDRSCLLHVGADSPWALVWMITSVDADFTLISGPPEVRVALRAHGLRCLRAVDGPDDASEEADPPRLGRP</sequence>
<dbReference type="GO" id="GO:0003677">
    <property type="term" value="F:DNA binding"/>
    <property type="evidence" value="ECO:0007669"/>
    <property type="project" value="UniProtKB-KW"/>
</dbReference>
<evidence type="ECO:0000256" key="1">
    <source>
        <dbReference type="ARBA" id="ARBA00023015"/>
    </source>
</evidence>
<gene>
    <name evidence="5" type="ORF">DFJ64_3177</name>
</gene>
<dbReference type="PIRSF" id="PIRSF016838">
    <property type="entry name" value="PafC"/>
    <property type="match status" value="1"/>
</dbReference>
<dbReference type="OrthoDB" id="8555652at2"/>
<dbReference type="InterPro" id="IPR036390">
    <property type="entry name" value="WH_DNA-bd_sf"/>
</dbReference>
<dbReference type="InterPro" id="IPR028349">
    <property type="entry name" value="PafC-like"/>
</dbReference>
<keyword evidence="2 5" id="KW-0238">DNA-binding</keyword>
<comment type="caution">
    <text evidence="5">The sequence shown here is derived from an EMBL/GenBank/DDBJ whole genome shotgun (WGS) entry which is preliminary data.</text>
</comment>
<accession>A0A3D9VF03</accession>
<feature type="domain" description="HTH deoR-type" evidence="4">
    <location>
        <begin position="4"/>
        <end position="59"/>
    </location>
</feature>
<evidence type="ECO:0000256" key="3">
    <source>
        <dbReference type="ARBA" id="ARBA00023163"/>
    </source>
</evidence>
<dbReference type="Proteomes" id="UP000256485">
    <property type="component" value="Unassembled WGS sequence"/>
</dbReference>
<dbReference type="Pfam" id="PF13280">
    <property type="entry name" value="WYL"/>
    <property type="match status" value="1"/>
</dbReference>
<dbReference type="InterPro" id="IPR036388">
    <property type="entry name" value="WH-like_DNA-bd_sf"/>
</dbReference>
<dbReference type="RefSeq" id="WP_115851130.1">
    <property type="nucleotide sequence ID" value="NZ_QTUC01000001.1"/>
</dbReference>
<name>A0A3D9VF03_THECX</name>
<reference evidence="5 6" key="1">
    <citation type="submission" date="2018-08" db="EMBL/GenBank/DDBJ databases">
        <title>Sequencing the genomes of 1000 actinobacteria strains.</title>
        <authorList>
            <person name="Klenk H.-P."/>
        </authorList>
    </citation>
    <scope>NUCLEOTIDE SEQUENCE [LARGE SCALE GENOMIC DNA]</scope>
    <source>
        <strain evidence="5 6">DSM 22891</strain>
    </source>
</reference>
<dbReference type="PROSITE" id="PS52050">
    <property type="entry name" value="WYL"/>
    <property type="match status" value="1"/>
</dbReference>
<dbReference type="SUPFAM" id="SSF46785">
    <property type="entry name" value="Winged helix' DNA-binding domain"/>
    <property type="match status" value="1"/>
</dbReference>
<evidence type="ECO:0000313" key="5">
    <source>
        <dbReference type="EMBL" id="REF37725.1"/>
    </source>
</evidence>
<dbReference type="InterPro" id="IPR001034">
    <property type="entry name" value="DeoR_HTH"/>
</dbReference>
<dbReference type="InterPro" id="IPR057727">
    <property type="entry name" value="WCX_dom"/>
</dbReference>
<organism evidence="5 6">
    <name type="scientific">Thermasporomyces composti</name>
    <dbReference type="NCBI Taxonomy" id="696763"/>
    <lineage>
        <taxon>Bacteria</taxon>
        <taxon>Bacillati</taxon>
        <taxon>Actinomycetota</taxon>
        <taxon>Actinomycetes</taxon>
        <taxon>Propionibacteriales</taxon>
        <taxon>Nocardioidaceae</taxon>
        <taxon>Thermasporomyces</taxon>
    </lineage>
</organism>
<dbReference type="InterPro" id="IPR051534">
    <property type="entry name" value="CBASS_pafABC_assoc_protein"/>
</dbReference>
<dbReference type="PROSITE" id="PS51000">
    <property type="entry name" value="HTH_DEOR_2"/>
    <property type="match status" value="1"/>
</dbReference>
<protein>
    <submittedName>
        <fullName evidence="5">Putative DNA-binding transcriptional regulator YafY</fullName>
    </submittedName>
</protein>
<dbReference type="InterPro" id="IPR018356">
    <property type="entry name" value="Tscrpt_reg_HTH_DeoR_CS"/>
</dbReference>
<dbReference type="GO" id="GO:0003700">
    <property type="term" value="F:DNA-binding transcription factor activity"/>
    <property type="evidence" value="ECO:0007669"/>
    <property type="project" value="InterPro"/>
</dbReference>
<evidence type="ECO:0000313" key="6">
    <source>
        <dbReference type="Proteomes" id="UP000256485"/>
    </source>
</evidence>